<evidence type="ECO:0000259" key="4">
    <source>
        <dbReference type="PROSITE" id="PS50932"/>
    </source>
</evidence>
<accession>A0ABT1CD09</accession>
<dbReference type="Pfam" id="PF13407">
    <property type="entry name" value="Peripla_BP_4"/>
    <property type="match status" value="1"/>
</dbReference>
<dbReference type="SUPFAM" id="SSF47413">
    <property type="entry name" value="lambda repressor-like DNA-binding domains"/>
    <property type="match status" value="1"/>
</dbReference>
<gene>
    <name evidence="5" type="ORF">NF685_01695</name>
</gene>
<dbReference type="Gene3D" id="3.40.50.2300">
    <property type="match status" value="2"/>
</dbReference>
<evidence type="ECO:0000256" key="2">
    <source>
        <dbReference type="ARBA" id="ARBA00023125"/>
    </source>
</evidence>
<dbReference type="PANTHER" id="PTHR30146">
    <property type="entry name" value="LACI-RELATED TRANSCRIPTIONAL REPRESSOR"/>
    <property type="match status" value="1"/>
</dbReference>
<evidence type="ECO:0000313" key="5">
    <source>
        <dbReference type="EMBL" id="MCO6158741.1"/>
    </source>
</evidence>
<dbReference type="SUPFAM" id="SSF53822">
    <property type="entry name" value="Periplasmic binding protein-like I"/>
    <property type="match status" value="1"/>
</dbReference>
<dbReference type="Gene3D" id="1.10.260.40">
    <property type="entry name" value="lambda repressor-like DNA-binding domains"/>
    <property type="match status" value="1"/>
</dbReference>
<dbReference type="SMART" id="SM00354">
    <property type="entry name" value="HTH_LACI"/>
    <property type="match status" value="1"/>
</dbReference>
<dbReference type="Pfam" id="PF00356">
    <property type="entry name" value="LacI"/>
    <property type="match status" value="1"/>
</dbReference>
<dbReference type="InterPro" id="IPR028082">
    <property type="entry name" value="Peripla_BP_I"/>
</dbReference>
<dbReference type="Proteomes" id="UP001523401">
    <property type="component" value="Unassembled WGS sequence"/>
</dbReference>
<protein>
    <submittedName>
        <fullName evidence="5">LacI family DNA-binding transcriptional regulator</fullName>
    </submittedName>
</protein>
<dbReference type="InterPro" id="IPR000843">
    <property type="entry name" value="HTH_LacI"/>
</dbReference>
<keyword evidence="6" id="KW-1185">Reference proteome</keyword>
<dbReference type="PROSITE" id="PS50932">
    <property type="entry name" value="HTH_LACI_2"/>
    <property type="match status" value="1"/>
</dbReference>
<dbReference type="GO" id="GO:0003677">
    <property type="term" value="F:DNA binding"/>
    <property type="evidence" value="ECO:0007669"/>
    <property type="project" value="UniProtKB-KW"/>
</dbReference>
<comment type="caution">
    <text evidence="5">The sequence shown here is derived from an EMBL/GenBank/DDBJ whole genome shotgun (WGS) entry which is preliminary data.</text>
</comment>
<dbReference type="RefSeq" id="WP_252848333.1">
    <property type="nucleotide sequence ID" value="NZ_BAPW01000034.1"/>
</dbReference>
<keyword evidence="3" id="KW-0804">Transcription</keyword>
<dbReference type="InterPro" id="IPR025997">
    <property type="entry name" value="SBP_2_dom"/>
</dbReference>
<dbReference type="PANTHER" id="PTHR30146:SF152">
    <property type="entry name" value="TRANSCRIPTIONAL REGULATORY PROTEIN"/>
    <property type="match status" value="1"/>
</dbReference>
<keyword evidence="2 5" id="KW-0238">DNA-binding</keyword>
<feature type="domain" description="HTH lacI-type" evidence="4">
    <location>
        <begin position="22"/>
        <end position="67"/>
    </location>
</feature>
<dbReference type="CDD" id="cd01392">
    <property type="entry name" value="HTH_LacI"/>
    <property type="match status" value="1"/>
</dbReference>
<evidence type="ECO:0000256" key="3">
    <source>
        <dbReference type="ARBA" id="ARBA00023163"/>
    </source>
</evidence>
<proteinExistence type="predicted"/>
<dbReference type="CDD" id="cd06307">
    <property type="entry name" value="PBP1_sugar_binding"/>
    <property type="match status" value="1"/>
</dbReference>
<organism evidence="5 6">
    <name type="scientific">Asaia lannensis NBRC 102526</name>
    <dbReference type="NCBI Taxonomy" id="1307926"/>
    <lineage>
        <taxon>Bacteria</taxon>
        <taxon>Pseudomonadati</taxon>
        <taxon>Pseudomonadota</taxon>
        <taxon>Alphaproteobacteria</taxon>
        <taxon>Acetobacterales</taxon>
        <taxon>Acetobacteraceae</taxon>
        <taxon>Asaia</taxon>
    </lineage>
</organism>
<name>A0ABT1CD09_9PROT</name>
<evidence type="ECO:0000256" key="1">
    <source>
        <dbReference type="ARBA" id="ARBA00023015"/>
    </source>
</evidence>
<sequence length="358" mass="39733">MKMRQDNMLDDIVTETGRKKRATLRDIAALAGVGTATVERALNNRGNVRPETCRRILTVARDLDYFPTLPGLHRGVLHIDVLLVRPETLFYSRLNRAFAALAGSLGKDIQIHRSFVRENDTADFVARIKQASYPRAALILACPSHPDILDALREVASRNMPVIQIMTRNLPDLPYIGIDNYAAGRTAALCLTRSLAPHMPATGKGAVIALCHSMAYANHRERIEGFSSYLADSARDCPELREVFFDRDDPEEAARLVHRAIEEIPDLVGLYTAGGDNLRIGDVLRRHTRRRLSWVGHEVNDVTRGCLIDGTMDFAIDQTPEAQAGLALHLCLQKLGIIPALIGFDAPKFRLVTSENLD</sequence>
<dbReference type="PROSITE" id="PS00356">
    <property type="entry name" value="HTH_LACI_1"/>
    <property type="match status" value="1"/>
</dbReference>
<dbReference type="EMBL" id="JAMXQU010000001">
    <property type="protein sequence ID" value="MCO6158741.1"/>
    <property type="molecule type" value="Genomic_DNA"/>
</dbReference>
<dbReference type="InterPro" id="IPR010982">
    <property type="entry name" value="Lambda_DNA-bd_dom_sf"/>
</dbReference>
<reference evidence="5 6" key="1">
    <citation type="submission" date="2022-06" db="EMBL/GenBank/DDBJ databases">
        <title>Whole-genome of Asaia lannensis strain LMG 27011T.</title>
        <authorList>
            <person name="Sombolestani A."/>
        </authorList>
    </citation>
    <scope>NUCLEOTIDE SEQUENCE [LARGE SCALE GENOMIC DNA]</scope>
    <source>
        <strain evidence="5 6">NBRC 102526</strain>
    </source>
</reference>
<keyword evidence="1" id="KW-0805">Transcription regulation</keyword>
<evidence type="ECO:0000313" key="6">
    <source>
        <dbReference type="Proteomes" id="UP001523401"/>
    </source>
</evidence>